<dbReference type="InterPro" id="IPR036249">
    <property type="entry name" value="Thioredoxin-like_sf"/>
</dbReference>
<evidence type="ECO:0000256" key="3">
    <source>
        <dbReference type="ARBA" id="ARBA00022827"/>
    </source>
</evidence>
<dbReference type="InterPro" id="IPR038220">
    <property type="entry name" value="PHOX_C_sf"/>
</dbReference>
<feature type="compositionally biased region" description="Basic and acidic residues" evidence="5">
    <location>
        <begin position="1"/>
        <end position="28"/>
    </location>
</feature>
<dbReference type="InterPro" id="IPR002938">
    <property type="entry name" value="FAD-bd"/>
</dbReference>
<evidence type="ECO:0000259" key="6">
    <source>
        <dbReference type="Pfam" id="PF01494"/>
    </source>
</evidence>
<dbReference type="PRINTS" id="PR00420">
    <property type="entry name" value="RNGMNOXGNASE"/>
</dbReference>
<comment type="caution">
    <text evidence="8">The sequence shown here is derived from an EMBL/GenBank/DDBJ whole genome shotgun (WGS) entry which is preliminary data.</text>
</comment>
<accession>A0A139IR09</accession>
<proteinExistence type="inferred from homology"/>
<dbReference type="GO" id="GO:0016709">
    <property type="term" value="F:oxidoreductase activity, acting on paired donors, with incorporation or reduction of molecular oxygen, NAD(P)H as one donor, and incorporation of one atom of oxygen"/>
    <property type="evidence" value="ECO:0007669"/>
    <property type="project" value="UniProtKB-ARBA"/>
</dbReference>
<dbReference type="Proteomes" id="UP000073492">
    <property type="component" value="Unassembled WGS sequence"/>
</dbReference>
<dbReference type="Gene3D" id="3.30.9.10">
    <property type="entry name" value="D-Amino Acid Oxidase, subunit A, domain 2"/>
    <property type="match status" value="1"/>
</dbReference>
<evidence type="ECO:0000256" key="5">
    <source>
        <dbReference type="SAM" id="MobiDB-lite"/>
    </source>
</evidence>
<dbReference type="SUPFAM" id="SSF54373">
    <property type="entry name" value="FAD-linked reductases, C-terminal domain"/>
    <property type="match status" value="1"/>
</dbReference>
<evidence type="ECO:0000256" key="4">
    <source>
        <dbReference type="ARBA" id="ARBA00023002"/>
    </source>
</evidence>
<organism evidence="8 9">
    <name type="scientific">Pseudocercospora musae</name>
    <dbReference type="NCBI Taxonomy" id="113226"/>
    <lineage>
        <taxon>Eukaryota</taxon>
        <taxon>Fungi</taxon>
        <taxon>Dikarya</taxon>
        <taxon>Ascomycota</taxon>
        <taxon>Pezizomycotina</taxon>
        <taxon>Dothideomycetes</taxon>
        <taxon>Dothideomycetidae</taxon>
        <taxon>Mycosphaerellales</taxon>
        <taxon>Mycosphaerellaceae</taxon>
        <taxon>Pseudocercospora</taxon>
    </lineage>
</organism>
<name>A0A139IR09_9PEZI</name>
<dbReference type="InterPro" id="IPR012941">
    <property type="entry name" value="Phe_hydrox_C_dim_dom"/>
</dbReference>
<dbReference type="EMBL" id="LFZO01000027">
    <property type="protein sequence ID" value="KXT17004.1"/>
    <property type="molecule type" value="Genomic_DNA"/>
</dbReference>
<comment type="similarity">
    <text evidence="1">Belongs to the PheA/TfdB FAD monooxygenase family.</text>
</comment>
<dbReference type="SUPFAM" id="SSF52833">
    <property type="entry name" value="Thioredoxin-like"/>
    <property type="match status" value="1"/>
</dbReference>
<dbReference type="OrthoDB" id="5325318at2759"/>
<feature type="domain" description="Phenol hydroxylase-like C-terminal dimerisation" evidence="7">
    <location>
        <begin position="434"/>
        <end position="646"/>
    </location>
</feature>
<dbReference type="InterPro" id="IPR050641">
    <property type="entry name" value="RIFMO-like"/>
</dbReference>
<sequence length="648" mass="71571">MMSAGTKREVPNGAHQEDTKIQKLDHRMSPGVLRNNTNGAGTESSDVVVVGAGPAGLMLACNLVRFGIKTTIIDDRPDKTSTGRADGLQPKTIETLKQMRLADDLLKYGVKFYDICFWSSTPDVSLRRTGRDLAYPPEVVDLLDPYMILNHQGSVEEVFLKDLESRGVEVLRSSAFVSAQEAVGQDRALTICCQNRISGHMEELRADYLVGCDGAHSQVRKSIPGAVAEGASSDALWGVLDGEVDSSFPDLWSKTIVQSHKYGSILFIPRERNMTRLYIELKSEDGKGISKAEATQEYVLEAARRILHPYELHFTMVEWFGAYQIGQRVTSRFSNDSQRIFLAGDASHTHSPKAAQGMNTSMHDSHNLAWKLNLAIRGLAKPDLLATYQQERRQIAQDLIDFDYEHANAFHDGDPEALAQNFTKNVRFISGVGVEYSKNIINQSSGERSNIRPGSLLPPAKVARYIDANPLDIQLDIPVLGQFKIYFLCPDLANSMAFLRFACDGISNSLLSATSRQADHSFAKKPRTSCEIDVYYRPERYTAVSQLFTLALVTATPKADFELADLPTPLDKSKWTVYLDDIPEKSTNGKSCLEKWIGGMTDAEVAVVNVRPDGYVGSVRRFDVGSGSEAGLAAAAWLSEYYSAFLVA</sequence>
<evidence type="ECO:0008006" key="10">
    <source>
        <dbReference type="Google" id="ProtNLM"/>
    </source>
</evidence>
<dbReference type="InterPro" id="IPR036188">
    <property type="entry name" value="FAD/NAD-bd_sf"/>
</dbReference>
<dbReference type="PANTHER" id="PTHR43004">
    <property type="entry name" value="TRK SYSTEM POTASSIUM UPTAKE PROTEIN"/>
    <property type="match status" value="1"/>
</dbReference>
<dbReference type="Pfam" id="PF01494">
    <property type="entry name" value="FAD_binding_3"/>
    <property type="match status" value="1"/>
</dbReference>
<dbReference type="STRING" id="113226.A0A139IR09"/>
<dbReference type="PANTHER" id="PTHR43004:SF4">
    <property type="entry name" value="FAD-BINDING DOMAIN-CONTAINING PROTEIN"/>
    <property type="match status" value="1"/>
</dbReference>
<dbReference type="Pfam" id="PF07976">
    <property type="entry name" value="Phe_hydrox_dim"/>
    <property type="match status" value="1"/>
</dbReference>
<dbReference type="Gene3D" id="3.50.50.60">
    <property type="entry name" value="FAD/NAD(P)-binding domain"/>
    <property type="match status" value="1"/>
</dbReference>
<feature type="region of interest" description="Disordered" evidence="5">
    <location>
        <begin position="1"/>
        <end position="30"/>
    </location>
</feature>
<dbReference type="Gene3D" id="3.40.30.20">
    <property type="match status" value="1"/>
</dbReference>
<protein>
    <recommendedName>
        <fullName evidence="10">FAD-binding domain-containing protein</fullName>
    </recommendedName>
</protein>
<evidence type="ECO:0000256" key="2">
    <source>
        <dbReference type="ARBA" id="ARBA00022630"/>
    </source>
</evidence>
<reference evidence="8 9" key="1">
    <citation type="submission" date="2015-07" db="EMBL/GenBank/DDBJ databases">
        <title>Comparative genomics of the Sigatoka disease complex on banana suggests a link between parallel evolutionary changes in Pseudocercospora fijiensis and Pseudocercospora eumusae and increased virulence on the banana host.</title>
        <authorList>
            <person name="Chang T.-C."/>
            <person name="Salvucci A."/>
            <person name="Crous P.W."/>
            <person name="Stergiopoulos I."/>
        </authorList>
    </citation>
    <scope>NUCLEOTIDE SEQUENCE [LARGE SCALE GENOMIC DNA]</scope>
    <source>
        <strain evidence="8 9">CBS 116634</strain>
    </source>
</reference>
<dbReference type="AlphaFoldDB" id="A0A139IR09"/>
<keyword evidence="2" id="KW-0285">Flavoprotein</keyword>
<keyword evidence="4" id="KW-0560">Oxidoreductase</keyword>
<evidence type="ECO:0000259" key="7">
    <source>
        <dbReference type="Pfam" id="PF07976"/>
    </source>
</evidence>
<keyword evidence="3" id="KW-0274">FAD</keyword>
<dbReference type="SUPFAM" id="SSF51905">
    <property type="entry name" value="FAD/NAD(P)-binding domain"/>
    <property type="match status" value="1"/>
</dbReference>
<evidence type="ECO:0000256" key="1">
    <source>
        <dbReference type="ARBA" id="ARBA00007801"/>
    </source>
</evidence>
<dbReference type="GO" id="GO:0071949">
    <property type="term" value="F:FAD binding"/>
    <property type="evidence" value="ECO:0007669"/>
    <property type="project" value="InterPro"/>
</dbReference>
<evidence type="ECO:0000313" key="8">
    <source>
        <dbReference type="EMBL" id="KXT17004.1"/>
    </source>
</evidence>
<gene>
    <name evidence="8" type="ORF">AC579_7412</name>
</gene>
<evidence type="ECO:0000313" key="9">
    <source>
        <dbReference type="Proteomes" id="UP000073492"/>
    </source>
</evidence>
<feature type="domain" description="FAD-binding" evidence="6">
    <location>
        <begin position="45"/>
        <end position="402"/>
    </location>
</feature>
<keyword evidence="9" id="KW-1185">Reference proteome</keyword>